<keyword evidence="8" id="KW-1185">Reference proteome</keyword>
<dbReference type="AlphaFoldDB" id="A0AAV6LRR9"/>
<accession>A0AAV6LRR9</accession>
<keyword evidence="3 5" id="KW-1133">Transmembrane helix</keyword>
<feature type="transmembrane region" description="Helical" evidence="5">
    <location>
        <begin position="114"/>
        <end position="136"/>
    </location>
</feature>
<dbReference type="EMBL" id="JACTNZ010000001">
    <property type="protein sequence ID" value="KAG5566943.1"/>
    <property type="molecule type" value="Genomic_DNA"/>
</dbReference>
<keyword evidence="6" id="KW-0732">Signal</keyword>
<evidence type="ECO:0000256" key="5">
    <source>
        <dbReference type="SAM" id="Phobius"/>
    </source>
</evidence>
<reference evidence="7" key="1">
    <citation type="submission" date="2020-08" db="EMBL/GenBank/DDBJ databases">
        <title>Plant Genome Project.</title>
        <authorList>
            <person name="Zhang R.-G."/>
        </authorList>
    </citation>
    <scope>NUCLEOTIDE SEQUENCE</scope>
    <source>
        <strain evidence="7">WSP0</strain>
        <tissue evidence="7">Leaf</tissue>
    </source>
</reference>
<dbReference type="PANTHER" id="PTHR11040:SF140">
    <property type="entry name" value="ZRT (ZRT), IRT- (IRT-) LIKE PROTEIN TRANSPORTER"/>
    <property type="match status" value="1"/>
</dbReference>
<feature type="transmembrane region" description="Helical" evidence="5">
    <location>
        <begin position="247"/>
        <end position="266"/>
    </location>
</feature>
<feature type="transmembrane region" description="Helical" evidence="5">
    <location>
        <begin position="74"/>
        <end position="94"/>
    </location>
</feature>
<feature type="transmembrane region" description="Helical" evidence="5">
    <location>
        <begin position="278"/>
        <end position="296"/>
    </location>
</feature>
<organism evidence="7 8">
    <name type="scientific">Rhododendron griersonianum</name>
    <dbReference type="NCBI Taxonomy" id="479676"/>
    <lineage>
        <taxon>Eukaryota</taxon>
        <taxon>Viridiplantae</taxon>
        <taxon>Streptophyta</taxon>
        <taxon>Embryophyta</taxon>
        <taxon>Tracheophyta</taxon>
        <taxon>Spermatophyta</taxon>
        <taxon>Magnoliopsida</taxon>
        <taxon>eudicotyledons</taxon>
        <taxon>Gunneridae</taxon>
        <taxon>Pentapetalae</taxon>
        <taxon>asterids</taxon>
        <taxon>Ericales</taxon>
        <taxon>Ericaceae</taxon>
        <taxon>Ericoideae</taxon>
        <taxon>Rhodoreae</taxon>
        <taxon>Rhododendron</taxon>
    </lineage>
</organism>
<dbReference type="GO" id="GO:0016020">
    <property type="term" value="C:membrane"/>
    <property type="evidence" value="ECO:0007669"/>
    <property type="project" value="UniProtKB-SubCell"/>
</dbReference>
<evidence type="ECO:0000313" key="7">
    <source>
        <dbReference type="EMBL" id="KAG5566943.1"/>
    </source>
</evidence>
<name>A0AAV6LRR9_9ERIC</name>
<evidence type="ECO:0000313" key="8">
    <source>
        <dbReference type="Proteomes" id="UP000823749"/>
    </source>
</evidence>
<evidence type="ECO:0008006" key="9">
    <source>
        <dbReference type="Google" id="ProtNLM"/>
    </source>
</evidence>
<gene>
    <name evidence="7" type="ORF">RHGRI_002484</name>
</gene>
<feature type="transmembrane region" description="Helical" evidence="5">
    <location>
        <begin position="217"/>
        <end position="235"/>
    </location>
</feature>
<dbReference type="Proteomes" id="UP000823749">
    <property type="component" value="Chromosome 1"/>
</dbReference>
<evidence type="ECO:0000256" key="2">
    <source>
        <dbReference type="ARBA" id="ARBA00022692"/>
    </source>
</evidence>
<feature type="chain" id="PRO_5043450909" description="Zinc transporter 2" evidence="6">
    <location>
        <begin position="29"/>
        <end position="337"/>
    </location>
</feature>
<dbReference type="InterPro" id="IPR003689">
    <property type="entry name" value="ZIP"/>
</dbReference>
<protein>
    <recommendedName>
        <fullName evidence="9">Zinc transporter 2</fullName>
    </recommendedName>
</protein>
<proteinExistence type="predicted"/>
<dbReference type="GO" id="GO:0005385">
    <property type="term" value="F:zinc ion transmembrane transporter activity"/>
    <property type="evidence" value="ECO:0007669"/>
    <property type="project" value="TreeGrafter"/>
</dbReference>
<evidence type="ECO:0000256" key="4">
    <source>
        <dbReference type="ARBA" id="ARBA00023136"/>
    </source>
</evidence>
<feature type="transmembrane region" description="Helical" evidence="5">
    <location>
        <begin position="316"/>
        <end position="335"/>
    </location>
</feature>
<comment type="subcellular location">
    <subcellularLocation>
        <location evidence="1">Membrane</location>
        <topology evidence="1">Multi-pass membrane protein</topology>
    </subcellularLocation>
</comment>
<dbReference type="Pfam" id="PF02535">
    <property type="entry name" value="Zip"/>
    <property type="match status" value="1"/>
</dbReference>
<comment type="caution">
    <text evidence="7">The sequence shown here is derived from an EMBL/GenBank/DDBJ whole genome shotgun (WGS) entry which is preliminary data.</text>
</comment>
<sequence>MASMKPLKSTFLLISSLLLSLHLSQTTADEDQISTVDLHSSGLILVKIYCLIILFTTTFAGGVSPYFYRWNESFLLLGTQFAGGVFLGTSLMHFLSDSVQTFGDLTTKSYPFSYMLAAAGYLLTMFGDCVVVIVLARGGEKEVEGGGGRDVEAEEEVVKEGKAEAGITDSHQLPVFGATTSLGDAILLILALCFHSVFEGIAVGVAATKGEAWKNLWTISLHKIFAAISMGIALLRMLPKRPFLTTAAYSFAFAISSPLGVGIGIAIDATTQGPGADWTYAISMGLACGVFIYVAINHLIAKGFKPQGPCYFDTPYFKFLAVFLGVGIIAVVMTWDT</sequence>
<keyword evidence="2 5" id="KW-0812">Transmembrane</keyword>
<evidence type="ECO:0000256" key="1">
    <source>
        <dbReference type="ARBA" id="ARBA00004141"/>
    </source>
</evidence>
<evidence type="ECO:0000256" key="6">
    <source>
        <dbReference type="SAM" id="SignalP"/>
    </source>
</evidence>
<dbReference type="PANTHER" id="PTHR11040">
    <property type="entry name" value="ZINC/IRON TRANSPORTER"/>
    <property type="match status" value="1"/>
</dbReference>
<keyword evidence="4 5" id="KW-0472">Membrane</keyword>
<feature type="transmembrane region" description="Helical" evidence="5">
    <location>
        <begin position="44"/>
        <end position="67"/>
    </location>
</feature>
<feature type="transmembrane region" description="Helical" evidence="5">
    <location>
        <begin position="185"/>
        <end position="205"/>
    </location>
</feature>
<evidence type="ECO:0000256" key="3">
    <source>
        <dbReference type="ARBA" id="ARBA00022989"/>
    </source>
</evidence>
<feature type="signal peptide" evidence="6">
    <location>
        <begin position="1"/>
        <end position="28"/>
    </location>
</feature>